<feature type="domain" description="Dienelactone hydrolase" evidence="3">
    <location>
        <begin position="83"/>
        <end position="277"/>
    </location>
</feature>
<name>A0ABV0GJ21_9BURK</name>
<protein>
    <submittedName>
        <fullName evidence="4">Dienelactone hydrolase family protein</fullName>
    </submittedName>
</protein>
<keyword evidence="1 4" id="KW-0378">Hydrolase</keyword>
<keyword evidence="5" id="KW-1185">Reference proteome</keyword>
<evidence type="ECO:0000259" key="3">
    <source>
        <dbReference type="Pfam" id="PF01738"/>
    </source>
</evidence>
<comment type="caution">
    <text evidence="4">The sequence shown here is derived from an EMBL/GenBank/DDBJ whole genome shotgun (WGS) entry which is preliminary data.</text>
</comment>
<keyword evidence="2" id="KW-0732">Signal</keyword>
<evidence type="ECO:0000313" key="5">
    <source>
        <dbReference type="Proteomes" id="UP001462640"/>
    </source>
</evidence>
<dbReference type="Gene3D" id="3.40.50.1820">
    <property type="entry name" value="alpha/beta hydrolase"/>
    <property type="match status" value="1"/>
</dbReference>
<reference evidence="4 5" key="1">
    <citation type="submission" date="2024-05" db="EMBL/GenBank/DDBJ databases">
        <title>Roseateles sp. 2.12 16S ribosomal RNA gene Genome sequencing and assembly.</title>
        <authorList>
            <person name="Woo H."/>
        </authorList>
    </citation>
    <scope>NUCLEOTIDE SEQUENCE [LARGE SCALE GENOMIC DNA]</scope>
    <source>
        <strain evidence="4 5">2.12</strain>
    </source>
</reference>
<dbReference type="RefSeq" id="WP_347612067.1">
    <property type="nucleotide sequence ID" value="NZ_JBDPZC010000010.1"/>
</dbReference>
<dbReference type="InterPro" id="IPR029058">
    <property type="entry name" value="AB_hydrolase_fold"/>
</dbReference>
<dbReference type="PANTHER" id="PTHR22946:SF9">
    <property type="entry name" value="POLYKETIDE TRANSFERASE AF380"/>
    <property type="match status" value="1"/>
</dbReference>
<dbReference type="PROSITE" id="PS00708">
    <property type="entry name" value="PRO_ENDOPEP_SER"/>
    <property type="match status" value="1"/>
</dbReference>
<feature type="signal peptide" evidence="2">
    <location>
        <begin position="1"/>
        <end position="30"/>
    </location>
</feature>
<accession>A0ABV0GJ21</accession>
<organism evidence="4 5">
    <name type="scientific">Roseateles flavus</name>
    <dbReference type="NCBI Taxonomy" id="3149041"/>
    <lineage>
        <taxon>Bacteria</taxon>
        <taxon>Pseudomonadati</taxon>
        <taxon>Pseudomonadota</taxon>
        <taxon>Betaproteobacteria</taxon>
        <taxon>Burkholderiales</taxon>
        <taxon>Sphaerotilaceae</taxon>
        <taxon>Roseateles</taxon>
    </lineage>
</organism>
<gene>
    <name evidence="4" type="ORF">ABDJ40_19345</name>
</gene>
<dbReference type="InterPro" id="IPR002925">
    <property type="entry name" value="Dienelactn_hydro"/>
</dbReference>
<dbReference type="SUPFAM" id="SSF53474">
    <property type="entry name" value="alpha/beta-Hydrolases"/>
    <property type="match status" value="1"/>
</dbReference>
<feature type="chain" id="PRO_5045177663" evidence="2">
    <location>
        <begin position="31"/>
        <end position="327"/>
    </location>
</feature>
<evidence type="ECO:0000256" key="2">
    <source>
        <dbReference type="SAM" id="SignalP"/>
    </source>
</evidence>
<dbReference type="InterPro" id="IPR002471">
    <property type="entry name" value="Pept_S9_AS"/>
</dbReference>
<dbReference type="Proteomes" id="UP001462640">
    <property type="component" value="Unassembled WGS sequence"/>
</dbReference>
<dbReference type="GO" id="GO:0016787">
    <property type="term" value="F:hydrolase activity"/>
    <property type="evidence" value="ECO:0007669"/>
    <property type="project" value="UniProtKB-KW"/>
</dbReference>
<dbReference type="EMBL" id="JBDPZC010000010">
    <property type="protein sequence ID" value="MEO3714929.1"/>
    <property type="molecule type" value="Genomic_DNA"/>
</dbReference>
<proteinExistence type="predicted"/>
<dbReference type="Pfam" id="PF01738">
    <property type="entry name" value="DLH"/>
    <property type="match status" value="1"/>
</dbReference>
<evidence type="ECO:0000256" key="1">
    <source>
        <dbReference type="ARBA" id="ARBA00022801"/>
    </source>
</evidence>
<evidence type="ECO:0000313" key="4">
    <source>
        <dbReference type="EMBL" id="MEO3714929.1"/>
    </source>
</evidence>
<dbReference type="PANTHER" id="PTHR22946">
    <property type="entry name" value="DIENELACTONE HYDROLASE DOMAIN-CONTAINING PROTEIN-RELATED"/>
    <property type="match status" value="1"/>
</dbReference>
<dbReference type="InterPro" id="IPR050261">
    <property type="entry name" value="FrsA_esterase"/>
</dbReference>
<sequence length="327" mass="34194">MAWNWLKATGRVAISMAAAAAALVALPAQAAGEEGLARGGQPDVSFISFPSPNLASPGAMLTIQGKLSLPAHAIRGAGHGHRKLPAVLILHGSAGVDARGDFYEAALNAAGIATLQIDMWQARGVSNASQRPSAPVLTYPDAFSALAYLAQRPEIDGARIGVMGFSWGGLVSLGAAERLYAGRFGGGRSFKAHVAHYPVCYPWNNASLLAALHTTPAQFGVQWINLTGAPVMIQVGSQDDYDNSGAPCQALAQSVNASNGGIVSVNVYPGASHGWDRLMVPITVTDPYANQGSYFSTGVVPSVQMSPDAEQAYLSRARVVRFFARHL</sequence>